<feature type="transmembrane region" description="Helical" evidence="7">
    <location>
        <begin position="139"/>
        <end position="157"/>
    </location>
</feature>
<evidence type="ECO:0000256" key="3">
    <source>
        <dbReference type="ARBA" id="ARBA00022475"/>
    </source>
</evidence>
<name>A0A934SLJ5_9MICO</name>
<reference evidence="9" key="1">
    <citation type="submission" date="2021-01" db="EMBL/GenBank/DDBJ databases">
        <title>Lacisediminihabitans sp. nov. strain G11-30, isolated from Antarctic Soil.</title>
        <authorList>
            <person name="Li J."/>
        </authorList>
    </citation>
    <scope>NUCLEOTIDE SEQUENCE</scope>
    <source>
        <strain evidence="9">G11-30</strain>
    </source>
</reference>
<dbReference type="InterPro" id="IPR035906">
    <property type="entry name" value="MetI-like_sf"/>
</dbReference>
<evidence type="ECO:0000256" key="1">
    <source>
        <dbReference type="ARBA" id="ARBA00004651"/>
    </source>
</evidence>
<dbReference type="CDD" id="cd06261">
    <property type="entry name" value="TM_PBP2"/>
    <property type="match status" value="1"/>
</dbReference>
<keyword evidence="4 7" id="KW-0812">Transmembrane</keyword>
<feature type="transmembrane region" description="Helical" evidence="7">
    <location>
        <begin position="12"/>
        <end position="35"/>
    </location>
</feature>
<evidence type="ECO:0000256" key="4">
    <source>
        <dbReference type="ARBA" id="ARBA00022692"/>
    </source>
</evidence>
<keyword evidence="5 7" id="KW-1133">Transmembrane helix</keyword>
<gene>
    <name evidence="9" type="ORF">IV501_14965</name>
</gene>
<evidence type="ECO:0000313" key="10">
    <source>
        <dbReference type="Proteomes" id="UP000636458"/>
    </source>
</evidence>
<keyword evidence="10" id="KW-1185">Reference proteome</keyword>
<evidence type="ECO:0000256" key="7">
    <source>
        <dbReference type="RuleBase" id="RU363032"/>
    </source>
</evidence>
<dbReference type="Pfam" id="PF00528">
    <property type="entry name" value="BPD_transp_1"/>
    <property type="match status" value="1"/>
</dbReference>
<feature type="transmembrane region" description="Helical" evidence="7">
    <location>
        <begin position="67"/>
        <end position="94"/>
    </location>
</feature>
<keyword evidence="3" id="KW-1003">Cell membrane</keyword>
<keyword evidence="6 7" id="KW-0472">Membrane</keyword>
<feature type="domain" description="ABC transmembrane type-1" evidence="8">
    <location>
        <begin position="71"/>
        <end position="261"/>
    </location>
</feature>
<dbReference type="EMBL" id="JAEPES010000006">
    <property type="protein sequence ID" value="MBK4348937.1"/>
    <property type="molecule type" value="Genomic_DNA"/>
</dbReference>
<evidence type="ECO:0000259" key="8">
    <source>
        <dbReference type="PROSITE" id="PS50928"/>
    </source>
</evidence>
<comment type="subcellular location">
    <subcellularLocation>
        <location evidence="1 7">Cell membrane</location>
        <topology evidence="1 7">Multi-pass membrane protein</topology>
    </subcellularLocation>
</comment>
<dbReference type="PANTHER" id="PTHR43744">
    <property type="entry name" value="ABC TRANSPORTER PERMEASE PROTEIN MG189-RELATED-RELATED"/>
    <property type="match status" value="1"/>
</dbReference>
<dbReference type="SUPFAM" id="SSF161098">
    <property type="entry name" value="MetI-like"/>
    <property type="match status" value="1"/>
</dbReference>
<dbReference type="RefSeq" id="WP_200557141.1">
    <property type="nucleotide sequence ID" value="NZ_JAEPES010000006.1"/>
</dbReference>
<accession>A0A934SLJ5</accession>
<comment type="caution">
    <text evidence="9">The sequence shown here is derived from an EMBL/GenBank/DDBJ whole genome shotgun (WGS) entry which is preliminary data.</text>
</comment>
<evidence type="ECO:0000256" key="5">
    <source>
        <dbReference type="ARBA" id="ARBA00022989"/>
    </source>
</evidence>
<dbReference type="GO" id="GO:0055085">
    <property type="term" value="P:transmembrane transport"/>
    <property type="evidence" value="ECO:0007669"/>
    <property type="project" value="InterPro"/>
</dbReference>
<proteinExistence type="inferred from homology"/>
<feature type="transmembrane region" description="Helical" evidence="7">
    <location>
        <begin position="240"/>
        <end position="261"/>
    </location>
</feature>
<dbReference type="GO" id="GO:0005886">
    <property type="term" value="C:plasma membrane"/>
    <property type="evidence" value="ECO:0007669"/>
    <property type="project" value="UniProtKB-SubCell"/>
</dbReference>
<dbReference type="PROSITE" id="PS50928">
    <property type="entry name" value="ABC_TM1"/>
    <property type="match status" value="1"/>
</dbReference>
<dbReference type="Proteomes" id="UP000636458">
    <property type="component" value="Unassembled WGS sequence"/>
</dbReference>
<dbReference type="InterPro" id="IPR000515">
    <property type="entry name" value="MetI-like"/>
</dbReference>
<feature type="transmembrane region" description="Helical" evidence="7">
    <location>
        <begin position="106"/>
        <end position="127"/>
    </location>
</feature>
<dbReference type="Gene3D" id="1.10.3720.10">
    <property type="entry name" value="MetI-like"/>
    <property type="match status" value="1"/>
</dbReference>
<protein>
    <submittedName>
        <fullName evidence="9">Carbohydrate ABC transporter permease</fullName>
    </submittedName>
</protein>
<organism evidence="9 10">
    <name type="scientific">Lacisediminihabitans changchengi</name>
    <dbReference type="NCBI Taxonomy" id="2787634"/>
    <lineage>
        <taxon>Bacteria</taxon>
        <taxon>Bacillati</taxon>
        <taxon>Actinomycetota</taxon>
        <taxon>Actinomycetes</taxon>
        <taxon>Micrococcales</taxon>
        <taxon>Microbacteriaceae</taxon>
        <taxon>Lacisediminihabitans</taxon>
    </lineage>
</organism>
<keyword evidence="2 7" id="KW-0813">Transport</keyword>
<evidence type="ECO:0000256" key="2">
    <source>
        <dbReference type="ARBA" id="ARBA00022448"/>
    </source>
</evidence>
<evidence type="ECO:0000256" key="6">
    <source>
        <dbReference type="ARBA" id="ARBA00023136"/>
    </source>
</evidence>
<dbReference type="AlphaFoldDB" id="A0A934SLJ5"/>
<comment type="similarity">
    <text evidence="7">Belongs to the binding-protein-dependent transport system permease family.</text>
</comment>
<sequence>MRRPFRLADTVTYVVLIAGLLITLAPFVQSLLTALKTPEQFASSPVTALPNPVTLQNFGDLLARYGFLRAALVTLAVVVTIVVVQVSCSVLAAYAFARLRFPGRDLLFWAYLGTLMVPAIVTTIPLYTLFAGAGLRDTFWGIIAPSLLGSPYAVFLLRQHFLAIPQDLLSAATLDGAGALRTLWSVAVPVSRPIIATLVVITAVSHWNNFLWPLIITSGGDWQVLTVATASLQTQYNGNWTLVMAAAVISLTPLLALFLVFQRQIVRSLAIRGIN</sequence>
<dbReference type="PANTHER" id="PTHR43744:SF12">
    <property type="entry name" value="ABC TRANSPORTER PERMEASE PROTEIN MG189-RELATED"/>
    <property type="match status" value="1"/>
</dbReference>
<evidence type="ECO:0000313" key="9">
    <source>
        <dbReference type="EMBL" id="MBK4348937.1"/>
    </source>
</evidence>